<dbReference type="InterPro" id="IPR001647">
    <property type="entry name" value="HTH_TetR"/>
</dbReference>
<dbReference type="PRINTS" id="PR00455">
    <property type="entry name" value="HTHTETR"/>
</dbReference>
<feature type="domain" description="HTH tetR-type" evidence="4">
    <location>
        <begin position="10"/>
        <end position="70"/>
    </location>
</feature>
<name>A0ABV8TKU6_9ACTN</name>
<keyword evidence="1 2" id="KW-0238">DNA-binding</keyword>
<organism evidence="5 6">
    <name type="scientific">Streptomyces andamanensis</name>
    <dbReference type="NCBI Taxonomy" id="1565035"/>
    <lineage>
        <taxon>Bacteria</taxon>
        <taxon>Bacillati</taxon>
        <taxon>Actinomycetota</taxon>
        <taxon>Actinomycetes</taxon>
        <taxon>Kitasatosporales</taxon>
        <taxon>Streptomycetaceae</taxon>
        <taxon>Streptomyces</taxon>
    </lineage>
</organism>
<keyword evidence="6" id="KW-1185">Reference proteome</keyword>
<dbReference type="Proteomes" id="UP001595824">
    <property type="component" value="Unassembled WGS sequence"/>
</dbReference>
<dbReference type="SUPFAM" id="SSF46689">
    <property type="entry name" value="Homeodomain-like"/>
    <property type="match status" value="1"/>
</dbReference>
<comment type="caution">
    <text evidence="5">The sequence shown here is derived from an EMBL/GenBank/DDBJ whole genome shotgun (WGS) entry which is preliminary data.</text>
</comment>
<dbReference type="RefSeq" id="WP_381742307.1">
    <property type="nucleotide sequence ID" value="NZ_JBHSDP010000024.1"/>
</dbReference>
<dbReference type="EMBL" id="JBHSDP010000024">
    <property type="protein sequence ID" value="MFC4331129.1"/>
    <property type="molecule type" value="Genomic_DNA"/>
</dbReference>
<evidence type="ECO:0000256" key="1">
    <source>
        <dbReference type="ARBA" id="ARBA00023125"/>
    </source>
</evidence>
<evidence type="ECO:0000313" key="5">
    <source>
        <dbReference type="EMBL" id="MFC4331129.1"/>
    </source>
</evidence>
<dbReference type="PANTHER" id="PTHR30055:SF174">
    <property type="entry name" value="TRANSCRIPTIONAL REGULATORY PROTEIN (PROBABLY TETR-FAMILY)-RELATED"/>
    <property type="match status" value="1"/>
</dbReference>
<dbReference type="PANTHER" id="PTHR30055">
    <property type="entry name" value="HTH-TYPE TRANSCRIPTIONAL REGULATOR RUTR"/>
    <property type="match status" value="1"/>
</dbReference>
<dbReference type="InterPro" id="IPR050109">
    <property type="entry name" value="HTH-type_TetR-like_transc_reg"/>
</dbReference>
<evidence type="ECO:0000256" key="2">
    <source>
        <dbReference type="PROSITE-ProRule" id="PRU00335"/>
    </source>
</evidence>
<dbReference type="InterPro" id="IPR009057">
    <property type="entry name" value="Homeodomain-like_sf"/>
</dbReference>
<evidence type="ECO:0000259" key="4">
    <source>
        <dbReference type="PROSITE" id="PS50977"/>
    </source>
</evidence>
<evidence type="ECO:0000256" key="3">
    <source>
        <dbReference type="SAM" id="MobiDB-lite"/>
    </source>
</evidence>
<reference evidence="6" key="1">
    <citation type="journal article" date="2019" name="Int. J. Syst. Evol. Microbiol.">
        <title>The Global Catalogue of Microorganisms (GCM) 10K type strain sequencing project: providing services to taxonomists for standard genome sequencing and annotation.</title>
        <authorList>
            <consortium name="The Broad Institute Genomics Platform"/>
            <consortium name="The Broad Institute Genome Sequencing Center for Infectious Disease"/>
            <person name="Wu L."/>
            <person name="Ma J."/>
        </authorList>
    </citation>
    <scope>NUCLEOTIDE SEQUENCE [LARGE SCALE GENOMIC DNA]</scope>
    <source>
        <strain evidence="6">PCU 347</strain>
    </source>
</reference>
<dbReference type="PROSITE" id="PS50977">
    <property type="entry name" value="HTH_TETR_2"/>
    <property type="match status" value="1"/>
</dbReference>
<dbReference type="Gene3D" id="1.10.357.10">
    <property type="entry name" value="Tetracycline Repressor, domain 2"/>
    <property type="match status" value="1"/>
</dbReference>
<sequence>MSPRQRLTPDARRAQLLSVGARLFAAHPYDDVPMEQVAAEAGVSRALLYRHFPSKHALFAAVYRQAADRLLAQTRLDPADSLAEQLVQGMDVHLDYFVANRNAVLAANRVLAGDPVIQTIMTDELDALRARLLAVLPLADEGARAAVSDVLKSWLVFVRVLCVDWLTQETCTREQVRDVCVGAVLGALRPLLDQDPAPGHGSAPDRPHGAPDPAPPLPPDRVRQANI</sequence>
<protein>
    <submittedName>
        <fullName evidence="5">TetR/AcrR family transcriptional regulator</fullName>
    </submittedName>
</protein>
<feature type="region of interest" description="Disordered" evidence="3">
    <location>
        <begin position="193"/>
        <end position="227"/>
    </location>
</feature>
<gene>
    <name evidence="5" type="ORF">ACFPC0_25795</name>
</gene>
<dbReference type="Pfam" id="PF00440">
    <property type="entry name" value="TetR_N"/>
    <property type="match status" value="1"/>
</dbReference>
<accession>A0ABV8TKU6</accession>
<evidence type="ECO:0000313" key="6">
    <source>
        <dbReference type="Proteomes" id="UP001595824"/>
    </source>
</evidence>
<feature type="compositionally biased region" description="Pro residues" evidence="3">
    <location>
        <begin position="210"/>
        <end position="219"/>
    </location>
</feature>
<feature type="DNA-binding region" description="H-T-H motif" evidence="2">
    <location>
        <begin position="33"/>
        <end position="52"/>
    </location>
</feature>
<proteinExistence type="predicted"/>